<dbReference type="RefSeq" id="WP_263740021.1">
    <property type="nucleotide sequence ID" value="NZ_JAOWKZ010000003.1"/>
</dbReference>
<evidence type="ECO:0000313" key="3">
    <source>
        <dbReference type="Proteomes" id="UP001652564"/>
    </source>
</evidence>
<feature type="transmembrane region" description="Helical" evidence="1">
    <location>
        <begin position="70"/>
        <end position="90"/>
    </location>
</feature>
<evidence type="ECO:0000313" key="2">
    <source>
        <dbReference type="EMBL" id="MCV2872791.1"/>
    </source>
</evidence>
<accession>A0ABT2ZPW7</accession>
<keyword evidence="1" id="KW-1133">Transmembrane helix</keyword>
<evidence type="ECO:0000256" key="1">
    <source>
        <dbReference type="SAM" id="Phobius"/>
    </source>
</evidence>
<organism evidence="2 3">
    <name type="scientific">Albidovulum litorale</name>
    <dbReference type="NCBI Taxonomy" id="2984134"/>
    <lineage>
        <taxon>Bacteria</taxon>
        <taxon>Pseudomonadati</taxon>
        <taxon>Pseudomonadota</taxon>
        <taxon>Alphaproteobacteria</taxon>
        <taxon>Rhodobacterales</taxon>
        <taxon>Paracoccaceae</taxon>
        <taxon>Albidovulum</taxon>
    </lineage>
</organism>
<comment type="caution">
    <text evidence="2">The sequence shown here is derived from an EMBL/GenBank/DDBJ whole genome shotgun (WGS) entry which is preliminary data.</text>
</comment>
<name>A0ABT2ZPW7_9RHOB</name>
<dbReference type="Proteomes" id="UP001652564">
    <property type="component" value="Unassembled WGS sequence"/>
</dbReference>
<keyword evidence="3" id="KW-1185">Reference proteome</keyword>
<sequence length="134" mass="13989">MPQVSQNYFKVAAIFLLASIAIGLQMSISGAHNVAGAHAHMSLLGWLSPAVFGTYFALNKEKAKSGLATLQFWIVVASCAVMTGALYLLLLGNKAMVPVVAASSLAYAVGAALFAWIVFSHRATDAALSDHAHG</sequence>
<keyword evidence="1" id="KW-0472">Membrane</keyword>
<proteinExistence type="predicted"/>
<protein>
    <submittedName>
        <fullName evidence="2">Uncharacterized protein</fullName>
    </submittedName>
</protein>
<feature type="transmembrane region" description="Helical" evidence="1">
    <location>
        <begin position="96"/>
        <end position="119"/>
    </location>
</feature>
<dbReference type="EMBL" id="JAOWKZ010000003">
    <property type="protein sequence ID" value="MCV2872791.1"/>
    <property type="molecule type" value="Genomic_DNA"/>
</dbReference>
<gene>
    <name evidence="2" type="ORF">OEZ71_10850</name>
</gene>
<reference evidence="2 3" key="1">
    <citation type="submission" date="2022-10" db="EMBL/GenBank/DDBJ databases">
        <title>Defluviimonas sp. nov., isolated from ocean surface sediments.</title>
        <authorList>
            <person name="He W."/>
            <person name="Wang L."/>
            <person name="Zhang D.-F."/>
        </authorList>
    </citation>
    <scope>NUCLEOTIDE SEQUENCE [LARGE SCALE GENOMIC DNA]</scope>
    <source>
        <strain evidence="2 3">WL0050</strain>
    </source>
</reference>
<feature type="transmembrane region" description="Helical" evidence="1">
    <location>
        <begin position="41"/>
        <end position="58"/>
    </location>
</feature>
<keyword evidence="1" id="KW-0812">Transmembrane</keyword>